<dbReference type="Gene3D" id="2.60.120.200">
    <property type="match status" value="1"/>
</dbReference>
<dbReference type="SUPFAM" id="SSF49899">
    <property type="entry name" value="Concanavalin A-like lectins/glucanases"/>
    <property type="match status" value="1"/>
</dbReference>
<dbReference type="Pfam" id="PF00884">
    <property type="entry name" value="Sulfatase"/>
    <property type="match status" value="1"/>
</dbReference>
<dbReference type="PANTHER" id="PTHR42693">
    <property type="entry name" value="ARYLSULFATASE FAMILY MEMBER"/>
    <property type="match status" value="1"/>
</dbReference>
<dbReference type="InterPro" id="IPR006558">
    <property type="entry name" value="LamG-like"/>
</dbReference>
<dbReference type="InParanoid" id="A0A1M6B821"/>
<name>A0A1M6B821_9BACT</name>
<dbReference type="InterPro" id="IPR050738">
    <property type="entry name" value="Sulfatase"/>
</dbReference>
<evidence type="ECO:0000256" key="3">
    <source>
        <dbReference type="ARBA" id="ARBA00022801"/>
    </source>
</evidence>
<dbReference type="AlphaFoldDB" id="A0A1M6B821"/>
<feature type="region of interest" description="Disordered" evidence="5">
    <location>
        <begin position="564"/>
        <end position="583"/>
    </location>
</feature>
<accession>A0A1M6B821</accession>
<evidence type="ECO:0000313" key="9">
    <source>
        <dbReference type="Proteomes" id="UP000184510"/>
    </source>
</evidence>
<evidence type="ECO:0000256" key="5">
    <source>
        <dbReference type="SAM" id="MobiDB-lite"/>
    </source>
</evidence>
<evidence type="ECO:0000256" key="2">
    <source>
        <dbReference type="ARBA" id="ARBA00022729"/>
    </source>
</evidence>
<comment type="similarity">
    <text evidence="1">Belongs to the sulfatase family.</text>
</comment>
<keyword evidence="4" id="KW-1015">Disulfide bond</keyword>
<dbReference type="Pfam" id="PF13287">
    <property type="entry name" value="Fn3_assoc"/>
    <property type="match status" value="1"/>
</dbReference>
<dbReference type="STRING" id="1123071.SAMN02745181_0142"/>
<evidence type="ECO:0000259" key="7">
    <source>
        <dbReference type="SMART" id="SM00560"/>
    </source>
</evidence>
<dbReference type="InterPro" id="IPR017850">
    <property type="entry name" value="Alkaline_phosphatase_core_sf"/>
</dbReference>
<dbReference type="SUPFAM" id="SSF53649">
    <property type="entry name" value="Alkaline phosphatase-like"/>
    <property type="match status" value="1"/>
</dbReference>
<keyword evidence="3" id="KW-0378">Hydrolase</keyword>
<dbReference type="InterPro" id="IPR026876">
    <property type="entry name" value="Fn3_assoc_repeat"/>
</dbReference>
<dbReference type="PANTHER" id="PTHR42693:SF53">
    <property type="entry name" value="ENDO-4-O-SULFATASE"/>
    <property type="match status" value="1"/>
</dbReference>
<dbReference type="Gene3D" id="3.30.1120.10">
    <property type="match status" value="1"/>
</dbReference>
<feature type="compositionally biased region" description="Polar residues" evidence="5">
    <location>
        <begin position="564"/>
        <end position="575"/>
    </location>
</feature>
<dbReference type="Proteomes" id="UP000184510">
    <property type="component" value="Unassembled WGS sequence"/>
</dbReference>
<dbReference type="Gene3D" id="3.40.720.10">
    <property type="entry name" value="Alkaline Phosphatase, subunit A"/>
    <property type="match status" value="1"/>
</dbReference>
<gene>
    <name evidence="8" type="ORF">SAMN02745181_0142</name>
</gene>
<sequence length="833" mass="89235">MPRHRHYLLLSGLLITSQPASAQAPEAYWRFDGGDVSARLAESYGRSTLNAVEVDGSSAWNTRAGFGEVLANGFGFPYLSVPAQSAIDPGSGDFSLSVWVYRTSDDASASGIVDALDGAGTGYQLFYQGDDTLRMRLDDDQGHSVNVTTTSGQLALNAWKHLAVTVDRSANVVKFYVDGSEVTTDNGSDITSLTGSISPDQSLFISILNDTSPADGRLDDLAFFKRVLSPQEITDINANGGVPIGDLYSLAEAPSISPAKSFVKSGEQIILTSNGAGDIRYTLDGSEPDASSSLYTAPFTISESTTVKAVVIENGQLSTVTSQSYALVENSKPNILLIVADDLGFNDLGCYGAVSLVTPRLDALAYQGQRYTQFTTTGPGELASQYALLTGRLPRRGAMPAEAAPNTNALDSREWTIAEALRKGGYQTSFVGVWNLGNQPGSHPNDQGFVNFYGLPWGIAQASFPPLMENGQTLHASPDPEGVLDLLTTRAESWLTGQGSDPFFMVFQPPSLPASGTSLLGDYGNRLEALDAAVGKLLDKLESEGHADDTLVIFLSDGGADKNTGTYPTGSNGQQRDGKGTTWEGGVRVPMIVRWPDVVPQGSNYSTVWLPDLYVSLIELTETYFPPEHVFDGTEQVGSLLGVRAQPDLNHQLYLYRHDGSDYQLQAVRKGQWKYHQTVTVNDPDNDFSGSAPLLYDLLVDPIEHVNRSSSHSSELAALQALASDHLASLPASGTNDLPDARPEVLGPIEVLSTPGQAGEVQYQFTRPADSLNDHYVLQVSEDLISWVDVSSGPYTVAAAGADNTEHVTVSVSMADLANGKSKYFIRLKASRP</sequence>
<keyword evidence="2 6" id="KW-0732">Signal</keyword>
<dbReference type="Pfam" id="PF13385">
    <property type="entry name" value="Laminin_G_3"/>
    <property type="match status" value="1"/>
</dbReference>
<feature type="domain" description="LamG-like jellyroll fold" evidence="7">
    <location>
        <begin position="92"/>
        <end position="231"/>
    </location>
</feature>
<evidence type="ECO:0000256" key="4">
    <source>
        <dbReference type="ARBA" id="ARBA00023157"/>
    </source>
</evidence>
<organism evidence="8 9">
    <name type="scientific">Rubritalea squalenifaciens DSM 18772</name>
    <dbReference type="NCBI Taxonomy" id="1123071"/>
    <lineage>
        <taxon>Bacteria</taxon>
        <taxon>Pseudomonadati</taxon>
        <taxon>Verrucomicrobiota</taxon>
        <taxon>Verrucomicrobiia</taxon>
        <taxon>Verrucomicrobiales</taxon>
        <taxon>Rubritaleaceae</taxon>
        <taxon>Rubritalea</taxon>
    </lineage>
</organism>
<dbReference type="GO" id="GO:0004065">
    <property type="term" value="F:arylsulfatase activity"/>
    <property type="evidence" value="ECO:0007669"/>
    <property type="project" value="TreeGrafter"/>
</dbReference>
<evidence type="ECO:0000256" key="1">
    <source>
        <dbReference type="ARBA" id="ARBA00008779"/>
    </source>
</evidence>
<proteinExistence type="inferred from homology"/>
<dbReference type="InterPro" id="IPR013320">
    <property type="entry name" value="ConA-like_dom_sf"/>
</dbReference>
<dbReference type="EMBL" id="FQYR01000002">
    <property type="protein sequence ID" value="SHI44872.1"/>
    <property type="molecule type" value="Genomic_DNA"/>
</dbReference>
<evidence type="ECO:0000256" key="6">
    <source>
        <dbReference type="SAM" id="SignalP"/>
    </source>
</evidence>
<reference evidence="8 9" key="1">
    <citation type="submission" date="2016-11" db="EMBL/GenBank/DDBJ databases">
        <authorList>
            <person name="Jaros S."/>
            <person name="Januszkiewicz K."/>
            <person name="Wedrychowicz H."/>
        </authorList>
    </citation>
    <scope>NUCLEOTIDE SEQUENCE [LARGE SCALE GENOMIC DNA]</scope>
    <source>
        <strain evidence="8 9">DSM 18772</strain>
    </source>
</reference>
<protein>
    <submittedName>
        <fullName evidence="8">Arylsulfatase A</fullName>
    </submittedName>
</protein>
<feature type="signal peptide" evidence="6">
    <location>
        <begin position="1"/>
        <end position="22"/>
    </location>
</feature>
<dbReference type="InterPro" id="IPR000917">
    <property type="entry name" value="Sulfatase_N"/>
</dbReference>
<dbReference type="OrthoDB" id="9762324at2"/>
<feature type="chain" id="PRO_5013178047" evidence="6">
    <location>
        <begin position="23"/>
        <end position="833"/>
    </location>
</feature>
<keyword evidence="9" id="KW-1185">Reference proteome</keyword>
<dbReference type="SMART" id="SM00560">
    <property type="entry name" value="LamGL"/>
    <property type="match status" value="1"/>
</dbReference>
<dbReference type="RefSeq" id="WP_143157596.1">
    <property type="nucleotide sequence ID" value="NZ_FQYR01000002.1"/>
</dbReference>
<evidence type="ECO:0000313" key="8">
    <source>
        <dbReference type="EMBL" id="SHI44872.1"/>
    </source>
</evidence>